<dbReference type="Proteomes" id="UP000479692">
    <property type="component" value="Unassembled WGS sequence"/>
</dbReference>
<dbReference type="GO" id="GO:0017004">
    <property type="term" value="P:cytochrome complex assembly"/>
    <property type="evidence" value="ECO:0007669"/>
    <property type="project" value="UniProtKB-KW"/>
</dbReference>
<organism evidence="9 10">
    <name type="scientific">Noviluteimonas gilva</name>
    <dbReference type="NCBI Taxonomy" id="2682097"/>
    <lineage>
        <taxon>Bacteria</taxon>
        <taxon>Pseudomonadati</taxon>
        <taxon>Pseudomonadota</taxon>
        <taxon>Gammaproteobacteria</taxon>
        <taxon>Lysobacterales</taxon>
        <taxon>Lysobacteraceae</taxon>
        <taxon>Noviluteimonas</taxon>
    </lineage>
</organism>
<evidence type="ECO:0000256" key="5">
    <source>
        <dbReference type="ARBA" id="ARBA00022989"/>
    </source>
</evidence>
<evidence type="ECO:0000256" key="3">
    <source>
        <dbReference type="ARBA" id="ARBA00022692"/>
    </source>
</evidence>
<dbReference type="PANTHER" id="PTHR31272:SF9">
    <property type="entry name" value="BLL1027 PROTEIN"/>
    <property type="match status" value="1"/>
</dbReference>
<evidence type="ECO:0000256" key="4">
    <source>
        <dbReference type="ARBA" id="ARBA00022748"/>
    </source>
</evidence>
<sequence>MTVWKRVVTGPRHDRIQGRTSVLPFCISVYPSALLKHDVARATAADMGAVHTRGILRAPEFKQTPPMLDYALAAVAGVATIASPCILPMLPIVLATTAGRSRAEPLLLILGFVLSFGLGGILIGALASSSGELQESIRNGSILLLLLAGIACVWSAPFDWLVARVQQLSARFGGRASSSQAPRGTWGALVIGASLGVAWTPCAGPVLAAMLALAASAQAPGQAASLFALYALGAAVPMLAIAYGGRWISARLSSFHRSADLFRKAFGAIAIVVAVLQLFHYDVALIAWATQWFPAVATGL</sequence>
<keyword evidence="5 7" id="KW-1133">Transmembrane helix</keyword>
<dbReference type="Pfam" id="PF02683">
    <property type="entry name" value="DsbD_TM"/>
    <property type="match status" value="1"/>
</dbReference>
<feature type="transmembrane region" description="Helical" evidence="7">
    <location>
        <begin position="106"/>
        <end position="128"/>
    </location>
</feature>
<evidence type="ECO:0000313" key="10">
    <source>
        <dbReference type="Proteomes" id="UP000479692"/>
    </source>
</evidence>
<gene>
    <name evidence="9" type="ORF">GN331_13785</name>
</gene>
<keyword evidence="4" id="KW-0201">Cytochrome c-type biogenesis</keyword>
<reference evidence="9 10" key="1">
    <citation type="submission" date="2019-12" db="EMBL/GenBank/DDBJ databases">
        <authorList>
            <person name="Xu J."/>
        </authorList>
    </citation>
    <scope>NUCLEOTIDE SEQUENCE [LARGE SCALE GENOMIC DNA]</scope>
    <source>
        <strain evidence="9 10">HX-5-24</strain>
    </source>
</reference>
<comment type="subcellular location">
    <subcellularLocation>
        <location evidence="1">Membrane</location>
        <topology evidence="1">Multi-pass membrane protein</topology>
    </subcellularLocation>
</comment>
<dbReference type="GO" id="GO:0016020">
    <property type="term" value="C:membrane"/>
    <property type="evidence" value="ECO:0007669"/>
    <property type="project" value="UniProtKB-SubCell"/>
</dbReference>
<comment type="similarity">
    <text evidence="2">Belongs to the DsbD family.</text>
</comment>
<dbReference type="InterPro" id="IPR003834">
    <property type="entry name" value="Cyt_c_assmbl_TM_dom"/>
</dbReference>
<comment type="caution">
    <text evidence="9">The sequence shown here is derived from an EMBL/GenBank/DDBJ whole genome shotgun (WGS) entry which is preliminary data.</text>
</comment>
<accession>A0A7C9HNM9</accession>
<evidence type="ECO:0000256" key="1">
    <source>
        <dbReference type="ARBA" id="ARBA00004141"/>
    </source>
</evidence>
<feature type="transmembrane region" description="Helical" evidence="7">
    <location>
        <begin position="265"/>
        <end position="290"/>
    </location>
</feature>
<feature type="transmembrane region" description="Helical" evidence="7">
    <location>
        <begin position="223"/>
        <end position="244"/>
    </location>
</feature>
<evidence type="ECO:0000259" key="8">
    <source>
        <dbReference type="Pfam" id="PF02683"/>
    </source>
</evidence>
<keyword evidence="6 7" id="KW-0472">Membrane</keyword>
<feature type="domain" description="Cytochrome C biogenesis protein transmembrane" evidence="8">
    <location>
        <begin position="74"/>
        <end position="276"/>
    </location>
</feature>
<feature type="transmembrane region" description="Helical" evidence="7">
    <location>
        <begin position="184"/>
        <end position="217"/>
    </location>
</feature>
<feature type="transmembrane region" description="Helical" evidence="7">
    <location>
        <begin position="70"/>
        <end position="94"/>
    </location>
</feature>
<protein>
    <submittedName>
        <fullName evidence="9">Cytochrome c biogenesis protein CcdA</fullName>
    </submittedName>
</protein>
<dbReference type="PANTHER" id="PTHR31272">
    <property type="entry name" value="CYTOCHROME C-TYPE BIOGENESIS PROTEIN HI_1454-RELATED"/>
    <property type="match status" value="1"/>
</dbReference>
<dbReference type="EMBL" id="WOXT01000004">
    <property type="protein sequence ID" value="MUV15272.1"/>
    <property type="molecule type" value="Genomic_DNA"/>
</dbReference>
<dbReference type="AlphaFoldDB" id="A0A7C9HNM9"/>
<name>A0A7C9HNM9_9GAMM</name>
<evidence type="ECO:0000256" key="7">
    <source>
        <dbReference type="SAM" id="Phobius"/>
    </source>
</evidence>
<evidence type="ECO:0000256" key="6">
    <source>
        <dbReference type="ARBA" id="ARBA00023136"/>
    </source>
</evidence>
<feature type="transmembrane region" description="Helical" evidence="7">
    <location>
        <begin position="140"/>
        <end position="163"/>
    </location>
</feature>
<evidence type="ECO:0000256" key="2">
    <source>
        <dbReference type="ARBA" id="ARBA00006143"/>
    </source>
</evidence>
<evidence type="ECO:0000313" key="9">
    <source>
        <dbReference type="EMBL" id="MUV15272.1"/>
    </source>
</evidence>
<dbReference type="InterPro" id="IPR051790">
    <property type="entry name" value="Cytochrome_c-biogenesis_DsbD"/>
</dbReference>
<keyword evidence="3 7" id="KW-0812">Transmembrane</keyword>
<keyword evidence="10" id="KW-1185">Reference proteome</keyword>
<proteinExistence type="inferred from homology"/>